<organism evidence="1">
    <name type="scientific">Arundo donax</name>
    <name type="common">Giant reed</name>
    <name type="synonym">Donax arundinaceus</name>
    <dbReference type="NCBI Taxonomy" id="35708"/>
    <lineage>
        <taxon>Eukaryota</taxon>
        <taxon>Viridiplantae</taxon>
        <taxon>Streptophyta</taxon>
        <taxon>Embryophyta</taxon>
        <taxon>Tracheophyta</taxon>
        <taxon>Spermatophyta</taxon>
        <taxon>Magnoliopsida</taxon>
        <taxon>Liliopsida</taxon>
        <taxon>Poales</taxon>
        <taxon>Poaceae</taxon>
        <taxon>PACMAD clade</taxon>
        <taxon>Arundinoideae</taxon>
        <taxon>Arundineae</taxon>
        <taxon>Arundo</taxon>
    </lineage>
</organism>
<accession>A0A0A9EG37</accession>
<proteinExistence type="predicted"/>
<dbReference type="AlphaFoldDB" id="A0A0A9EG37"/>
<evidence type="ECO:0000313" key="1">
    <source>
        <dbReference type="EMBL" id="JAD96835.1"/>
    </source>
</evidence>
<reference evidence="1" key="2">
    <citation type="journal article" date="2015" name="Data Brief">
        <title>Shoot transcriptome of the giant reed, Arundo donax.</title>
        <authorList>
            <person name="Barrero R.A."/>
            <person name="Guerrero F.D."/>
            <person name="Moolhuijzen P."/>
            <person name="Goolsby J.A."/>
            <person name="Tidwell J."/>
            <person name="Bellgard S.E."/>
            <person name="Bellgard M.I."/>
        </authorList>
    </citation>
    <scope>NUCLEOTIDE SEQUENCE</scope>
    <source>
        <tissue evidence="1">Shoot tissue taken approximately 20 cm above the soil surface</tissue>
    </source>
</reference>
<name>A0A0A9EG37_ARUDO</name>
<reference evidence="1" key="1">
    <citation type="submission" date="2014-09" db="EMBL/GenBank/DDBJ databases">
        <authorList>
            <person name="Magalhaes I.L.F."/>
            <person name="Oliveira U."/>
            <person name="Santos F.R."/>
            <person name="Vidigal T.H.D.A."/>
            <person name="Brescovit A.D."/>
            <person name="Santos A.J."/>
        </authorList>
    </citation>
    <scope>NUCLEOTIDE SEQUENCE</scope>
    <source>
        <tissue evidence="1">Shoot tissue taken approximately 20 cm above the soil surface</tissue>
    </source>
</reference>
<protein>
    <submittedName>
        <fullName evidence="1">Uncharacterized protein</fullName>
    </submittedName>
</protein>
<sequence>MLIRMSNLHNDLENPLIIKQA</sequence>
<dbReference type="EMBL" id="GBRH01201060">
    <property type="protein sequence ID" value="JAD96835.1"/>
    <property type="molecule type" value="Transcribed_RNA"/>
</dbReference>